<name>A0ABP5TDX9_9PSEU</name>
<dbReference type="Proteomes" id="UP001501218">
    <property type="component" value="Unassembled WGS sequence"/>
</dbReference>
<gene>
    <name evidence="4" type="ORF">GCM10009854_27420</name>
</gene>
<feature type="domain" description="FAD-binding PCMH-type" evidence="3">
    <location>
        <begin position="31"/>
        <end position="210"/>
    </location>
</feature>
<evidence type="ECO:0000259" key="3">
    <source>
        <dbReference type="PROSITE" id="PS51387"/>
    </source>
</evidence>
<dbReference type="InterPro" id="IPR016169">
    <property type="entry name" value="FAD-bd_PCMH_sub2"/>
</dbReference>
<protein>
    <submittedName>
        <fullName evidence="4">FAD-binding oxidoreductase</fullName>
    </submittedName>
</protein>
<comment type="caution">
    <text evidence="4">The sequence shown here is derived from an EMBL/GenBank/DDBJ whole genome shotgun (WGS) entry which is preliminary data.</text>
</comment>
<dbReference type="InterPro" id="IPR006094">
    <property type="entry name" value="Oxid_FAD_bind_N"/>
</dbReference>
<evidence type="ECO:0000256" key="1">
    <source>
        <dbReference type="ARBA" id="ARBA00022630"/>
    </source>
</evidence>
<dbReference type="InterPro" id="IPR016166">
    <property type="entry name" value="FAD-bd_PCMH"/>
</dbReference>
<dbReference type="InterPro" id="IPR016164">
    <property type="entry name" value="FAD-linked_Oxase-like_C"/>
</dbReference>
<proteinExistence type="predicted"/>
<dbReference type="Pfam" id="PF01565">
    <property type="entry name" value="FAD_binding_4"/>
    <property type="match status" value="1"/>
</dbReference>
<dbReference type="PANTHER" id="PTHR11748:SF103">
    <property type="entry name" value="GLYCOLATE OXIDASE SUBUNIT GLCE"/>
    <property type="match status" value="1"/>
</dbReference>
<keyword evidence="2" id="KW-0274">FAD</keyword>
<dbReference type="Gene3D" id="3.30.465.10">
    <property type="match status" value="1"/>
</dbReference>
<evidence type="ECO:0000313" key="5">
    <source>
        <dbReference type="Proteomes" id="UP001501218"/>
    </source>
</evidence>
<evidence type="ECO:0000256" key="2">
    <source>
        <dbReference type="ARBA" id="ARBA00022827"/>
    </source>
</evidence>
<dbReference type="SUPFAM" id="SSF56176">
    <property type="entry name" value="FAD-binding/transporter-associated domain-like"/>
    <property type="match status" value="1"/>
</dbReference>
<dbReference type="PANTHER" id="PTHR11748">
    <property type="entry name" value="D-LACTATE DEHYDROGENASE"/>
    <property type="match status" value="1"/>
</dbReference>
<organism evidence="4 5">
    <name type="scientific">Saccharopolyspora halophila</name>
    <dbReference type="NCBI Taxonomy" id="405551"/>
    <lineage>
        <taxon>Bacteria</taxon>
        <taxon>Bacillati</taxon>
        <taxon>Actinomycetota</taxon>
        <taxon>Actinomycetes</taxon>
        <taxon>Pseudonocardiales</taxon>
        <taxon>Pseudonocardiaceae</taxon>
        <taxon>Saccharopolyspora</taxon>
    </lineage>
</organism>
<reference evidence="5" key="1">
    <citation type="journal article" date="2019" name="Int. J. Syst. Evol. Microbiol.">
        <title>The Global Catalogue of Microorganisms (GCM) 10K type strain sequencing project: providing services to taxonomists for standard genome sequencing and annotation.</title>
        <authorList>
            <consortium name="The Broad Institute Genomics Platform"/>
            <consortium name="The Broad Institute Genome Sequencing Center for Infectious Disease"/>
            <person name="Wu L."/>
            <person name="Ma J."/>
        </authorList>
    </citation>
    <scope>NUCLEOTIDE SEQUENCE [LARGE SCALE GENOMIC DNA]</scope>
    <source>
        <strain evidence="5">JCM 16221</strain>
    </source>
</reference>
<dbReference type="SUPFAM" id="SSF55103">
    <property type="entry name" value="FAD-linked oxidases, C-terminal domain"/>
    <property type="match status" value="1"/>
</dbReference>
<dbReference type="InterPro" id="IPR036318">
    <property type="entry name" value="FAD-bd_PCMH-like_sf"/>
</dbReference>
<keyword evidence="5" id="KW-1185">Reference proteome</keyword>
<dbReference type="PROSITE" id="PS51387">
    <property type="entry name" value="FAD_PCMH"/>
    <property type="match status" value="1"/>
</dbReference>
<dbReference type="EMBL" id="BAAARA010000008">
    <property type="protein sequence ID" value="GAA2348574.1"/>
    <property type="molecule type" value="Genomic_DNA"/>
</dbReference>
<accession>A0ABP5TDX9</accession>
<keyword evidence="1" id="KW-0285">Flavoprotein</keyword>
<sequence length="417" mass="43186">MPTKTTDAAHDALVAALGADRVRQATGADEICGVRPTWVAAVDGTEQAAAAMKVAAEHDLRVVPKGSGSKLDWGAPPRAVDLVLDLSPANRVIEHAAGDLVVRASAGTPIADINAVVSESGQQLAIDQSLPSATVGGVVATATSGPCRHLFGGVRDLLIGITVVLADGTVTTSGGKVVKNVAGYDLGKMYTGSFGTLGVITEAVFRLHPVAVEHRWISIACDTPAEAVAAADTVRASQAMPTAVEIDRAESSVPLTVCAQLEGRPSVTQERAQVLAAAVGDKAEVLEEPPSWWGRQAFEPDGIGLRVGAEPAAMRHLLESIAESAGDLAVSVRGAVGLGVLHLGIPAEADPSEVAGFTRRLRDRAGYVVVERAPRAVLDAVDPWGPIAPGVQTLMRRSKDQFDPQHRLSPGRFVGGI</sequence>
<dbReference type="RefSeq" id="WP_344131248.1">
    <property type="nucleotide sequence ID" value="NZ_BAAARA010000008.1"/>
</dbReference>
<evidence type="ECO:0000313" key="4">
    <source>
        <dbReference type="EMBL" id="GAA2348574.1"/>
    </source>
</evidence>